<dbReference type="SUPFAM" id="SSF52047">
    <property type="entry name" value="RNI-like"/>
    <property type="match status" value="1"/>
</dbReference>
<accession>A0AAW0GLY9</accession>
<evidence type="ECO:0000313" key="2">
    <source>
        <dbReference type="EMBL" id="KAK7690100.1"/>
    </source>
</evidence>
<dbReference type="AlphaFoldDB" id="A0AAW0GLY9"/>
<evidence type="ECO:0008006" key="4">
    <source>
        <dbReference type="Google" id="ProtNLM"/>
    </source>
</evidence>
<organism evidence="2 3">
    <name type="scientific">Cerrena zonata</name>
    <dbReference type="NCBI Taxonomy" id="2478898"/>
    <lineage>
        <taxon>Eukaryota</taxon>
        <taxon>Fungi</taxon>
        <taxon>Dikarya</taxon>
        <taxon>Basidiomycota</taxon>
        <taxon>Agaricomycotina</taxon>
        <taxon>Agaricomycetes</taxon>
        <taxon>Polyporales</taxon>
        <taxon>Cerrenaceae</taxon>
        <taxon>Cerrena</taxon>
    </lineage>
</organism>
<dbReference type="Proteomes" id="UP001385951">
    <property type="component" value="Unassembled WGS sequence"/>
</dbReference>
<dbReference type="Gene3D" id="3.80.10.10">
    <property type="entry name" value="Ribonuclease Inhibitor"/>
    <property type="match status" value="1"/>
</dbReference>
<keyword evidence="3" id="KW-1185">Reference proteome</keyword>
<dbReference type="InterPro" id="IPR036047">
    <property type="entry name" value="F-box-like_dom_sf"/>
</dbReference>
<evidence type="ECO:0000313" key="3">
    <source>
        <dbReference type="Proteomes" id="UP001385951"/>
    </source>
</evidence>
<dbReference type="EMBL" id="JASBNA010000007">
    <property type="protein sequence ID" value="KAK7690100.1"/>
    <property type="molecule type" value="Genomic_DNA"/>
</dbReference>
<name>A0AAW0GLY9_9APHY</name>
<protein>
    <recommendedName>
        <fullName evidence="4">F-box domain-containing protein</fullName>
    </recommendedName>
</protein>
<dbReference type="InterPro" id="IPR032675">
    <property type="entry name" value="LRR_dom_sf"/>
</dbReference>
<gene>
    <name evidence="2" type="ORF">QCA50_006746</name>
</gene>
<dbReference type="PANTHER" id="PTHR38926:SF72">
    <property type="entry name" value="IM:7136021-RELATED"/>
    <property type="match status" value="1"/>
</dbReference>
<feature type="compositionally biased region" description="Acidic residues" evidence="1">
    <location>
        <begin position="530"/>
        <end position="561"/>
    </location>
</feature>
<dbReference type="SUPFAM" id="SSF81383">
    <property type="entry name" value="F-box domain"/>
    <property type="match status" value="1"/>
</dbReference>
<comment type="caution">
    <text evidence="2">The sequence shown here is derived from an EMBL/GenBank/DDBJ whole genome shotgun (WGS) entry which is preliminary data.</text>
</comment>
<sequence>MNGKSIGNLVNWLATGRAVDTSTLKPPPPPPPPPPADGRCIINELPTELLSYIFDLGQLHSDDTENKPFGVLASHVCRLWREVAINQPTLWNVIPLVIPGILKEIENSKVILATYLERAREAPLDIAIDLDTFLDDLENEVEEDEDITSRPELQQLHEIISMIVPRHKQLRSFEVSVSDFLLMAAALKFLESIPEAPLLESFSLYNHDDFDDLRFFEPVRFAGLRVLPFHGNAPRLKNVALWGVHLDWEQCSQTLFKDLEELELAYHPEDVRPTYKQYARILAQSPNLRSFELCHSGPAGGMVEWSENVREGSSPGDPPVSIPRITLHSLTDLVLSYEDQEVYLKDLLDYLDAPNVTELTLDLSAEDDTEIFRKLSTAPPKGKSLLQGLTVFKLTECSCSTEVVRSALRSLENVTQLNLNFNYLDTAWLHILSGRADGENVQNPQLPCPKLETIMLRGIDGEDILDFAQRRTTAGLPLKKILIDETDRPDLETEIALKHITEVEYFEGSDTEEDESDVTDDEDEFYIGLEDDLDEGADISDLEEDDGNAEWTDDDDDDSEEDLHFLD</sequence>
<dbReference type="Gene3D" id="1.20.1280.50">
    <property type="match status" value="1"/>
</dbReference>
<reference evidence="2 3" key="1">
    <citation type="submission" date="2022-09" db="EMBL/GenBank/DDBJ databases">
        <authorList>
            <person name="Palmer J.M."/>
        </authorList>
    </citation>
    <scope>NUCLEOTIDE SEQUENCE [LARGE SCALE GENOMIC DNA]</scope>
    <source>
        <strain evidence="2 3">DSM 7382</strain>
    </source>
</reference>
<proteinExistence type="predicted"/>
<feature type="region of interest" description="Disordered" evidence="1">
    <location>
        <begin position="530"/>
        <end position="567"/>
    </location>
</feature>
<evidence type="ECO:0000256" key="1">
    <source>
        <dbReference type="SAM" id="MobiDB-lite"/>
    </source>
</evidence>
<dbReference type="PANTHER" id="PTHR38926">
    <property type="entry name" value="F-BOX DOMAIN CONTAINING PROTEIN, EXPRESSED"/>
    <property type="match status" value="1"/>
</dbReference>